<evidence type="ECO:0000256" key="2">
    <source>
        <dbReference type="ARBA" id="ARBA00022527"/>
    </source>
</evidence>
<evidence type="ECO:0000256" key="7">
    <source>
        <dbReference type="PROSITE-ProRule" id="PRU10141"/>
    </source>
</evidence>
<evidence type="ECO:0000256" key="8">
    <source>
        <dbReference type="SAM" id="MobiDB-lite"/>
    </source>
</evidence>
<comment type="caution">
    <text evidence="12">The sequence shown here is derived from an EMBL/GenBank/DDBJ whole genome shotgun (WGS) entry which is preliminary data.</text>
</comment>
<dbReference type="GO" id="GO:0005524">
    <property type="term" value="F:ATP binding"/>
    <property type="evidence" value="ECO:0007669"/>
    <property type="project" value="UniProtKB-UniRule"/>
</dbReference>
<proteinExistence type="predicted"/>
<dbReference type="PROSITE" id="PS51173">
    <property type="entry name" value="CBM2"/>
    <property type="match status" value="1"/>
</dbReference>
<dbReference type="SUPFAM" id="SSF49384">
    <property type="entry name" value="Carbohydrate-binding domain"/>
    <property type="match status" value="1"/>
</dbReference>
<dbReference type="InterPro" id="IPR011009">
    <property type="entry name" value="Kinase-like_dom_sf"/>
</dbReference>
<dbReference type="InterPro" id="IPR017441">
    <property type="entry name" value="Protein_kinase_ATP_BS"/>
</dbReference>
<keyword evidence="9" id="KW-0472">Membrane</keyword>
<dbReference type="GO" id="GO:0004674">
    <property type="term" value="F:protein serine/threonine kinase activity"/>
    <property type="evidence" value="ECO:0007669"/>
    <property type="project" value="UniProtKB-KW"/>
</dbReference>
<feature type="binding site" evidence="7">
    <location>
        <position position="42"/>
    </location>
    <ligand>
        <name>ATP</name>
        <dbReference type="ChEBI" id="CHEBI:30616"/>
    </ligand>
</feature>
<dbReference type="InterPro" id="IPR008965">
    <property type="entry name" value="CBM2/CBM3_carb-bd_dom_sf"/>
</dbReference>
<reference evidence="12" key="1">
    <citation type="submission" date="2023-02" db="EMBL/GenBank/DDBJ databases">
        <title>Actinomadura rubrobrunea NBRC 14622.</title>
        <authorList>
            <person name="Ichikawa N."/>
            <person name="Sato H."/>
            <person name="Tonouchi N."/>
        </authorList>
    </citation>
    <scope>NUCLEOTIDE SEQUENCE</scope>
    <source>
        <strain evidence="12">NBRC 14622</strain>
    </source>
</reference>
<dbReference type="EC" id="2.7.11.1" evidence="1"/>
<dbReference type="InterPro" id="IPR001919">
    <property type="entry name" value="CBD2"/>
</dbReference>
<keyword evidence="5 12" id="KW-0418">Kinase</keyword>
<dbReference type="InterPro" id="IPR008271">
    <property type="entry name" value="Ser/Thr_kinase_AS"/>
</dbReference>
<dbReference type="PROSITE" id="PS50011">
    <property type="entry name" value="PROTEIN_KINASE_DOM"/>
    <property type="match status" value="1"/>
</dbReference>
<gene>
    <name evidence="12" type="ORF">Arub01_22810</name>
</gene>
<feature type="domain" description="CBM2" evidence="11">
    <location>
        <begin position="338"/>
        <end position="448"/>
    </location>
</feature>
<dbReference type="GO" id="GO:0030247">
    <property type="term" value="F:polysaccharide binding"/>
    <property type="evidence" value="ECO:0007669"/>
    <property type="project" value="UniProtKB-UniRule"/>
</dbReference>
<accession>A0A9W6UW91</accession>
<feature type="compositionally biased region" description="Basic and acidic residues" evidence="8">
    <location>
        <begin position="267"/>
        <end position="277"/>
    </location>
</feature>
<organism evidence="12 13">
    <name type="scientific">Actinomadura rubrobrunea</name>
    <dbReference type="NCBI Taxonomy" id="115335"/>
    <lineage>
        <taxon>Bacteria</taxon>
        <taxon>Bacillati</taxon>
        <taxon>Actinomycetota</taxon>
        <taxon>Actinomycetes</taxon>
        <taxon>Streptosporangiales</taxon>
        <taxon>Thermomonosporaceae</taxon>
        <taxon>Actinomadura</taxon>
    </lineage>
</organism>
<feature type="transmembrane region" description="Helical" evidence="9">
    <location>
        <begin position="299"/>
        <end position="320"/>
    </location>
</feature>
<keyword evidence="4 7" id="KW-0547">Nucleotide-binding</keyword>
<dbReference type="PROSITE" id="PS00108">
    <property type="entry name" value="PROTEIN_KINASE_ST"/>
    <property type="match status" value="1"/>
</dbReference>
<dbReference type="SMART" id="SM00220">
    <property type="entry name" value="S_TKc"/>
    <property type="match status" value="1"/>
</dbReference>
<dbReference type="AlphaFoldDB" id="A0A9W6UW91"/>
<dbReference type="Pfam" id="PF00069">
    <property type="entry name" value="Pkinase"/>
    <property type="match status" value="1"/>
</dbReference>
<keyword evidence="6 7" id="KW-0067">ATP-binding</keyword>
<dbReference type="PANTHER" id="PTHR43289:SF6">
    <property type="entry name" value="SERINE_THREONINE-PROTEIN KINASE NEKL-3"/>
    <property type="match status" value="1"/>
</dbReference>
<dbReference type="Gene3D" id="2.60.40.290">
    <property type="match status" value="1"/>
</dbReference>
<dbReference type="RefSeq" id="WP_067917988.1">
    <property type="nucleotide sequence ID" value="NZ_BSRZ01000004.1"/>
</dbReference>
<dbReference type="Gene3D" id="1.10.510.10">
    <property type="entry name" value="Transferase(Phosphotransferase) domain 1"/>
    <property type="match status" value="1"/>
</dbReference>
<dbReference type="PROSITE" id="PS00107">
    <property type="entry name" value="PROTEIN_KINASE_ATP"/>
    <property type="match status" value="1"/>
</dbReference>
<dbReference type="EMBL" id="BSRZ01000004">
    <property type="protein sequence ID" value="GLW64037.1"/>
    <property type="molecule type" value="Genomic_DNA"/>
</dbReference>
<dbReference type="CDD" id="cd14014">
    <property type="entry name" value="STKc_PknB_like"/>
    <property type="match status" value="1"/>
</dbReference>
<evidence type="ECO:0000256" key="1">
    <source>
        <dbReference type="ARBA" id="ARBA00012513"/>
    </source>
</evidence>
<evidence type="ECO:0000256" key="4">
    <source>
        <dbReference type="ARBA" id="ARBA00022741"/>
    </source>
</evidence>
<keyword evidence="9" id="KW-0812">Transmembrane</keyword>
<keyword evidence="3" id="KW-0808">Transferase</keyword>
<feature type="region of interest" description="Disordered" evidence="8">
    <location>
        <begin position="253"/>
        <end position="297"/>
    </location>
</feature>
<dbReference type="Proteomes" id="UP001165124">
    <property type="component" value="Unassembled WGS sequence"/>
</dbReference>
<sequence>MAQIPGGRLGGRYQLVAPLGSGGMSTVWRAVDLVLDRPVAVKLPRDGWPEELTPRLREEAKAAASLAHPHITGVYDYGEAELPDGERLPYVVMELLDGESLATRLARGPLPWRDAAVLGAQLADALAAAHAAGVVHRDVKPGNVLLTPTGAKLLDFGIAFTAAARERSGDGGPVLGTPDYAAPELLGGAAPTPAADIYSLGVLLRACLPDDDDQVPQEIERLVRRCLDERPEARPTAAEAADVLRRVAGIPADALTGAPDAPPPRPPSHDDNTRILDDPLNDPPEASGARPGKPPGRRALLIAGGGVGALAALALLLVVLSPGTESGGAAKPPPGRTESPTGGDCAVSYSVVNEWPTGFQAQVRVTNLADAPVDGWRLAWSFPDGQQISQLWNGAPDQRGADVTVTAAHWNRTIPPGGAVEFGFIGRWDGGNGRPDRFALNGRDCRSTR</sequence>
<evidence type="ECO:0000256" key="9">
    <source>
        <dbReference type="SAM" id="Phobius"/>
    </source>
</evidence>
<evidence type="ECO:0000256" key="3">
    <source>
        <dbReference type="ARBA" id="ARBA00022679"/>
    </source>
</evidence>
<evidence type="ECO:0000313" key="12">
    <source>
        <dbReference type="EMBL" id="GLW64037.1"/>
    </source>
</evidence>
<dbReference type="Gene3D" id="3.30.200.20">
    <property type="entry name" value="Phosphorylase Kinase, domain 1"/>
    <property type="match status" value="1"/>
</dbReference>
<dbReference type="InterPro" id="IPR000719">
    <property type="entry name" value="Prot_kinase_dom"/>
</dbReference>
<dbReference type="SUPFAM" id="SSF56112">
    <property type="entry name" value="Protein kinase-like (PK-like)"/>
    <property type="match status" value="1"/>
</dbReference>
<evidence type="ECO:0000256" key="5">
    <source>
        <dbReference type="ARBA" id="ARBA00022777"/>
    </source>
</evidence>
<dbReference type="SMART" id="SM00637">
    <property type="entry name" value="CBD_II"/>
    <property type="match status" value="1"/>
</dbReference>
<evidence type="ECO:0000259" key="10">
    <source>
        <dbReference type="PROSITE" id="PS50011"/>
    </source>
</evidence>
<name>A0A9W6UW91_9ACTN</name>
<dbReference type="Pfam" id="PF00553">
    <property type="entry name" value="CBM_2"/>
    <property type="match status" value="1"/>
</dbReference>
<dbReference type="GO" id="GO:0004553">
    <property type="term" value="F:hydrolase activity, hydrolyzing O-glycosyl compounds"/>
    <property type="evidence" value="ECO:0007669"/>
    <property type="project" value="InterPro"/>
</dbReference>
<evidence type="ECO:0000259" key="11">
    <source>
        <dbReference type="PROSITE" id="PS51173"/>
    </source>
</evidence>
<dbReference type="GO" id="GO:0005975">
    <property type="term" value="P:carbohydrate metabolic process"/>
    <property type="evidence" value="ECO:0007669"/>
    <property type="project" value="InterPro"/>
</dbReference>
<evidence type="ECO:0000313" key="13">
    <source>
        <dbReference type="Proteomes" id="UP001165124"/>
    </source>
</evidence>
<dbReference type="InterPro" id="IPR012291">
    <property type="entry name" value="CBM2_carb-bd_dom_sf"/>
</dbReference>
<keyword evidence="13" id="KW-1185">Reference proteome</keyword>
<dbReference type="PANTHER" id="PTHR43289">
    <property type="entry name" value="MITOGEN-ACTIVATED PROTEIN KINASE KINASE KINASE 20-RELATED"/>
    <property type="match status" value="1"/>
</dbReference>
<protein>
    <recommendedName>
        <fullName evidence="1">non-specific serine/threonine protein kinase</fullName>
        <ecNumber evidence="1">2.7.11.1</ecNumber>
    </recommendedName>
</protein>
<evidence type="ECO:0000256" key="6">
    <source>
        <dbReference type="ARBA" id="ARBA00022840"/>
    </source>
</evidence>
<keyword evidence="9" id="KW-1133">Transmembrane helix</keyword>
<feature type="domain" description="Protein kinase" evidence="10">
    <location>
        <begin position="13"/>
        <end position="247"/>
    </location>
</feature>
<keyword evidence="2 12" id="KW-0723">Serine/threonine-protein kinase</keyword>